<protein>
    <submittedName>
        <fullName evidence="1">Uncharacterized protein</fullName>
    </submittedName>
</protein>
<sequence>MKYLQTEAHLGANECPDDALPPQQLAEIHARELEQQIAALGGDATLDERLRLTLDRGYALLEGNLFEEAWNSARRVLDEAVEGELWLRAVEACDILFQSEQPDSIRALAHGIWLGVTFPIDPELSVAMLQHLIDESPDRSDGAAVAAATAHYLVDLRAEGRQREELQFFTTQLLGETARRHSQVDSQEIFDFWIEQLELNQPDKFLPRLARVLDVLTGEQWWFDRDRLRATLPD</sequence>
<dbReference type="AlphaFoldDB" id="A0A831W698"/>
<comment type="caution">
    <text evidence="1">The sequence shown here is derived from an EMBL/GenBank/DDBJ whole genome shotgun (WGS) entry which is preliminary data.</text>
</comment>
<gene>
    <name evidence="1" type="ORF">ENI96_01435</name>
</gene>
<dbReference type="EMBL" id="DRKP01000016">
    <property type="protein sequence ID" value="HEB95076.1"/>
    <property type="molecule type" value="Genomic_DNA"/>
</dbReference>
<accession>A0A831W698</accession>
<proteinExistence type="predicted"/>
<dbReference type="Proteomes" id="UP000886251">
    <property type="component" value="Unassembled WGS sequence"/>
</dbReference>
<evidence type="ECO:0000313" key="1">
    <source>
        <dbReference type="EMBL" id="HEB95076.1"/>
    </source>
</evidence>
<organism evidence="1">
    <name type="scientific">Sedimenticola thiotaurini</name>
    <dbReference type="NCBI Taxonomy" id="1543721"/>
    <lineage>
        <taxon>Bacteria</taxon>
        <taxon>Pseudomonadati</taxon>
        <taxon>Pseudomonadota</taxon>
        <taxon>Gammaproteobacteria</taxon>
        <taxon>Chromatiales</taxon>
        <taxon>Sedimenticolaceae</taxon>
        <taxon>Sedimenticola</taxon>
    </lineage>
</organism>
<name>A0A831W698_9GAMM</name>
<reference evidence="1" key="1">
    <citation type="journal article" date="2020" name="mSystems">
        <title>Genome- and Community-Level Interaction Insights into Carbon Utilization and Element Cycling Functions of Hydrothermarchaeota in Hydrothermal Sediment.</title>
        <authorList>
            <person name="Zhou Z."/>
            <person name="Liu Y."/>
            <person name="Xu W."/>
            <person name="Pan J."/>
            <person name="Luo Z.H."/>
            <person name="Li M."/>
        </authorList>
    </citation>
    <scope>NUCLEOTIDE SEQUENCE [LARGE SCALE GENOMIC DNA]</scope>
    <source>
        <strain evidence="1">HyVt-443</strain>
    </source>
</reference>